<evidence type="ECO:0000256" key="4">
    <source>
        <dbReference type="PROSITE-ProRule" id="PRU00433"/>
    </source>
</evidence>
<dbReference type="InterPro" id="IPR009056">
    <property type="entry name" value="Cyt_c-like_dom"/>
</dbReference>
<dbReference type="SUPFAM" id="SSF46626">
    <property type="entry name" value="Cytochrome c"/>
    <property type="match status" value="2"/>
</dbReference>
<feature type="signal peptide" evidence="5">
    <location>
        <begin position="1"/>
        <end position="18"/>
    </location>
</feature>
<keyword evidence="1 4" id="KW-0349">Heme</keyword>
<keyword evidence="5" id="KW-0732">Signal</keyword>
<dbReference type="RefSeq" id="WP_103882188.1">
    <property type="nucleotide sequence ID" value="NZ_FNVG01000031.1"/>
</dbReference>
<evidence type="ECO:0000256" key="2">
    <source>
        <dbReference type="ARBA" id="ARBA00022723"/>
    </source>
</evidence>
<feature type="chain" id="PRO_5009294452" evidence="5">
    <location>
        <begin position="19"/>
        <end position="338"/>
    </location>
</feature>
<evidence type="ECO:0000256" key="1">
    <source>
        <dbReference type="ARBA" id="ARBA00022617"/>
    </source>
</evidence>
<gene>
    <name evidence="7" type="ORF">SAMN04488244_1319</name>
</gene>
<name>A0A1H6C4T6_9VIBR</name>
<dbReference type="PANTHER" id="PTHR35008">
    <property type="entry name" value="BLL4482 PROTEIN-RELATED"/>
    <property type="match status" value="1"/>
</dbReference>
<dbReference type="Pfam" id="PF21342">
    <property type="entry name" value="SoxA-TsdA_cyt-c"/>
    <property type="match status" value="1"/>
</dbReference>
<dbReference type="InterPro" id="IPR051459">
    <property type="entry name" value="Cytochrome_c-type_DH"/>
</dbReference>
<dbReference type="GO" id="GO:0009055">
    <property type="term" value="F:electron transfer activity"/>
    <property type="evidence" value="ECO:0007669"/>
    <property type="project" value="InterPro"/>
</dbReference>
<evidence type="ECO:0000256" key="3">
    <source>
        <dbReference type="ARBA" id="ARBA00023004"/>
    </source>
</evidence>
<dbReference type="InterPro" id="IPR036909">
    <property type="entry name" value="Cyt_c-like_dom_sf"/>
</dbReference>
<dbReference type="PROSITE" id="PS51007">
    <property type="entry name" value="CYTC"/>
    <property type="match status" value="2"/>
</dbReference>
<dbReference type="GO" id="GO:0020037">
    <property type="term" value="F:heme binding"/>
    <property type="evidence" value="ECO:0007669"/>
    <property type="project" value="InterPro"/>
</dbReference>
<dbReference type="GO" id="GO:0046872">
    <property type="term" value="F:metal ion binding"/>
    <property type="evidence" value="ECO:0007669"/>
    <property type="project" value="UniProtKB-KW"/>
</dbReference>
<sequence length="338" mass="38025">MKIIWPIVLCSFSVLASAPDPEDYPALFEYKWLPPSMSSLTDSERQVVEYGKSLLTHTYKYLGQNAEVPYSGNKLSCTSCHLSEGTKPNAGPFIAVSKKYAGEGLYSSRTDEYRTLPIRINGCFQRSMNGSALPQESAEMQAMVAYMEWLATGLQVEDWKSVPSLGMGPDLELLSRAASPNRGAEVYKDECETCHGENGEGRWDADEQKYRYPALWGPNSFNNGAGMNRLRTTVKFVKHNMPYGKEDLTDNEAWDVSAYIVSQSRPLFANQLSDWSGTSPDGTPNWKKKKVDAFYPNLYPRADGTNDLTQPPYFPVEQHKFGPYQEMLDLQQQLIAEQ</sequence>
<reference evidence="8" key="1">
    <citation type="submission" date="2016-10" db="EMBL/GenBank/DDBJ databases">
        <authorList>
            <person name="Varghese N."/>
            <person name="Submissions S."/>
        </authorList>
    </citation>
    <scope>NUCLEOTIDE SEQUENCE [LARGE SCALE GENOMIC DNA]</scope>
    <source>
        <strain evidence="8">CGMCC 1.7062</strain>
    </source>
</reference>
<keyword evidence="8" id="KW-1185">Reference proteome</keyword>
<dbReference type="Proteomes" id="UP000236721">
    <property type="component" value="Unassembled WGS sequence"/>
</dbReference>
<dbReference type="Pfam" id="PF13442">
    <property type="entry name" value="Cytochrome_CBB3"/>
    <property type="match status" value="1"/>
</dbReference>
<evidence type="ECO:0000313" key="7">
    <source>
        <dbReference type="EMBL" id="SEG67913.1"/>
    </source>
</evidence>
<feature type="domain" description="Cytochrome c" evidence="6">
    <location>
        <begin position="46"/>
        <end position="151"/>
    </location>
</feature>
<evidence type="ECO:0000313" key="8">
    <source>
        <dbReference type="Proteomes" id="UP000236721"/>
    </source>
</evidence>
<evidence type="ECO:0000259" key="6">
    <source>
        <dbReference type="PROSITE" id="PS51007"/>
    </source>
</evidence>
<dbReference type="EMBL" id="FNVG01000031">
    <property type="protein sequence ID" value="SEG67913.1"/>
    <property type="molecule type" value="Genomic_DNA"/>
</dbReference>
<protein>
    <submittedName>
        <fullName evidence="7">Cytochrome c</fullName>
    </submittedName>
</protein>
<dbReference type="OrthoDB" id="9779283at2"/>
<proteinExistence type="predicted"/>
<dbReference type="Gene3D" id="1.10.760.10">
    <property type="entry name" value="Cytochrome c-like domain"/>
    <property type="match status" value="2"/>
</dbReference>
<organism evidence="7 8">
    <name type="scientific">Vibrio hangzhouensis</name>
    <dbReference type="NCBI Taxonomy" id="462991"/>
    <lineage>
        <taxon>Bacteria</taxon>
        <taxon>Pseudomonadati</taxon>
        <taxon>Pseudomonadota</taxon>
        <taxon>Gammaproteobacteria</taxon>
        <taxon>Vibrionales</taxon>
        <taxon>Vibrionaceae</taxon>
        <taxon>Vibrio</taxon>
    </lineage>
</organism>
<feature type="domain" description="Cytochrome c" evidence="6">
    <location>
        <begin position="178"/>
        <end position="264"/>
    </location>
</feature>
<evidence type="ECO:0000256" key="5">
    <source>
        <dbReference type="SAM" id="SignalP"/>
    </source>
</evidence>
<dbReference type="PANTHER" id="PTHR35008:SF9">
    <property type="entry name" value="CYTOCHROME C DOMAIN-CONTAINING PROTEIN"/>
    <property type="match status" value="1"/>
</dbReference>
<accession>A0A1H6C4T6</accession>
<keyword evidence="2 4" id="KW-0479">Metal-binding</keyword>
<dbReference type="AlphaFoldDB" id="A0A1H6C4T6"/>
<keyword evidence="3 4" id="KW-0408">Iron</keyword>